<evidence type="ECO:0000313" key="1">
    <source>
        <dbReference type="EMBL" id="UXE61430.1"/>
    </source>
</evidence>
<organism evidence="1">
    <name type="scientific">Woronichinia naegeliana WA131</name>
    <dbReference type="NCBI Taxonomy" id="2824559"/>
    <lineage>
        <taxon>Bacteria</taxon>
        <taxon>Bacillati</taxon>
        <taxon>Cyanobacteriota</taxon>
        <taxon>Cyanophyceae</taxon>
        <taxon>Synechococcales</taxon>
        <taxon>Coelosphaeriaceae</taxon>
        <taxon>Woronichinia</taxon>
    </lineage>
</organism>
<name>A0A977KZD0_9CYAN</name>
<reference evidence="1" key="1">
    <citation type="submission" date="2021-04" db="EMBL/GenBank/DDBJ databases">
        <title>Genome sequence of Woronichinia naegeliana from Washington state freshwater lake bloom.</title>
        <authorList>
            <person name="Dreher T.W."/>
        </authorList>
    </citation>
    <scope>NUCLEOTIDE SEQUENCE</scope>
    <source>
        <strain evidence="1">WA131</strain>
    </source>
</reference>
<dbReference type="Proteomes" id="UP001065613">
    <property type="component" value="Chromosome"/>
</dbReference>
<proteinExistence type="predicted"/>
<protein>
    <submittedName>
        <fullName evidence="1">Uncharacterized protein</fullName>
    </submittedName>
</protein>
<accession>A0A977KZD0</accession>
<sequence>MNNAWFEEVLSLEDDLLSLMARIGKKAQENGLTEEILNELLADES</sequence>
<dbReference type="AlphaFoldDB" id="A0A977KZD0"/>
<dbReference type="EMBL" id="CP073041">
    <property type="protein sequence ID" value="UXE61430.1"/>
    <property type="molecule type" value="Genomic_DNA"/>
</dbReference>
<gene>
    <name evidence="1" type="ORF">KA717_39935</name>
</gene>
<dbReference type="KEGG" id="wna:KA717_39935"/>